<sequence length="123" mass="14704">MTLQEYLKQHQMKLSTFAKTYNLDYHGLFRVKQGAVTRDEAIKRVFEQLNIINDGKQKVGEPNTSFLSQECVCIHCEPSGDIYCYYRHHLQEIEEYLLQQDIPYYVRQAKGYWLVKYDKEADR</sequence>
<dbReference type="RefSeq" id="WP_212725537.1">
    <property type="nucleotide sequence ID" value="NZ_CP071249.1"/>
</dbReference>
<dbReference type="EMBL" id="CP071249">
    <property type="protein sequence ID" value="UUF06097.1"/>
    <property type="molecule type" value="Genomic_DNA"/>
</dbReference>
<organism evidence="1 2">
    <name type="scientific">Turicibacter bilis</name>
    <dbReference type="NCBI Taxonomy" id="2735723"/>
    <lineage>
        <taxon>Bacteria</taxon>
        <taxon>Bacillati</taxon>
        <taxon>Bacillota</taxon>
        <taxon>Erysipelotrichia</taxon>
        <taxon>Erysipelotrichales</taxon>
        <taxon>Turicibacteraceae</taxon>
        <taxon>Turicibacter</taxon>
    </lineage>
</organism>
<name>A0ABY5JKM4_9FIRM</name>
<gene>
    <name evidence="1" type="ORF">J0J69_00455</name>
</gene>
<proteinExistence type="predicted"/>
<protein>
    <submittedName>
        <fullName evidence="1">Uncharacterized protein</fullName>
    </submittedName>
</protein>
<accession>A0ABY5JKM4</accession>
<dbReference type="Proteomes" id="UP001058016">
    <property type="component" value="Chromosome"/>
</dbReference>
<keyword evidence="2" id="KW-1185">Reference proteome</keyword>
<evidence type="ECO:0000313" key="1">
    <source>
        <dbReference type="EMBL" id="UUF06097.1"/>
    </source>
</evidence>
<reference evidence="1 2" key="1">
    <citation type="submission" date="2021-03" db="EMBL/GenBank/DDBJ databases">
        <title>Comparative Genomics and Metabolomics in the genus Turicibacter.</title>
        <authorList>
            <person name="Maki J."/>
            <person name="Looft T."/>
        </authorList>
    </citation>
    <scope>NUCLEOTIDE SEQUENCE [LARGE SCALE GENOMIC DNA]</scope>
    <source>
        <strain evidence="1 2">MMM721</strain>
    </source>
</reference>
<evidence type="ECO:0000313" key="2">
    <source>
        <dbReference type="Proteomes" id="UP001058016"/>
    </source>
</evidence>